<dbReference type="AlphaFoldDB" id="A0A5J4WUG3"/>
<protein>
    <submittedName>
        <fullName evidence="2">Uncharacterized protein</fullName>
    </submittedName>
</protein>
<gene>
    <name evidence="2" type="ORF">EZS28_006246</name>
</gene>
<accession>A0A5J4WUG3</accession>
<name>A0A5J4WUG3_9EUKA</name>
<feature type="compositionally biased region" description="Polar residues" evidence="1">
    <location>
        <begin position="218"/>
        <end position="229"/>
    </location>
</feature>
<proteinExistence type="predicted"/>
<dbReference type="Proteomes" id="UP000324800">
    <property type="component" value="Unassembled WGS sequence"/>
</dbReference>
<sequence length="468" mass="54653">MPLTSDSRDQEAMQLENLSLCRLYSDHQLGSHNITTRNTTSNEDSTRVWLDDRNGQEPDQSHADSRVFGLEVEHENNYNVNDNISKEGSVEVTKTSDGISDEKETRKNKGLGIENWRDPIHKSTIQTRRASHQVALKVERQGSSWQRLEQMDSTQQERDNGHNMVDQQISSQLTIELYETQQMDNNPDRCFELRMGGKTDQREPRKGVRTRRVERQQPQEFQSTRSDSSFENTSRILSRIDLIAAYWNTITHRQHSQNVLLYQRQRINYNSSTSRQSPQVSRTIQRDNRSQSYSRLFKHYTRQLIKVIRMQRERNEERSPLEDTQGAWDLELYRCIYDTRKPIMHEVLQYLQRQHCCQAKLIQSIMVQGSSTTALTNFITTENYKEDQTRASSNRSLDCAKMAKLEVVNGVERDCNAEEMLKCKYASLTNGSETQKQRLGAATWIDLPFLVRTKTEKSFSDNCYKLED</sequence>
<evidence type="ECO:0000313" key="3">
    <source>
        <dbReference type="Proteomes" id="UP000324800"/>
    </source>
</evidence>
<reference evidence="2 3" key="1">
    <citation type="submission" date="2019-03" db="EMBL/GenBank/DDBJ databases">
        <title>Single cell metagenomics reveals metabolic interactions within the superorganism composed of flagellate Streblomastix strix and complex community of Bacteroidetes bacteria on its surface.</title>
        <authorList>
            <person name="Treitli S.C."/>
            <person name="Kolisko M."/>
            <person name="Husnik F."/>
            <person name="Keeling P."/>
            <person name="Hampl V."/>
        </authorList>
    </citation>
    <scope>NUCLEOTIDE SEQUENCE [LARGE SCALE GENOMIC DNA]</scope>
    <source>
        <strain evidence="2">ST1C</strain>
    </source>
</reference>
<comment type="caution">
    <text evidence="2">The sequence shown here is derived from an EMBL/GenBank/DDBJ whole genome shotgun (WGS) entry which is preliminary data.</text>
</comment>
<evidence type="ECO:0000313" key="2">
    <source>
        <dbReference type="EMBL" id="KAA6398222.1"/>
    </source>
</evidence>
<dbReference type="EMBL" id="SNRW01001004">
    <property type="protein sequence ID" value="KAA6398222.1"/>
    <property type="molecule type" value="Genomic_DNA"/>
</dbReference>
<feature type="region of interest" description="Disordered" evidence="1">
    <location>
        <begin position="194"/>
        <end position="229"/>
    </location>
</feature>
<organism evidence="2 3">
    <name type="scientific">Streblomastix strix</name>
    <dbReference type="NCBI Taxonomy" id="222440"/>
    <lineage>
        <taxon>Eukaryota</taxon>
        <taxon>Metamonada</taxon>
        <taxon>Preaxostyla</taxon>
        <taxon>Oxymonadida</taxon>
        <taxon>Streblomastigidae</taxon>
        <taxon>Streblomastix</taxon>
    </lineage>
</organism>
<feature type="compositionally biased region" description="Basic and acidic residues" evidence="1">
    <location>
        <begin position="194"/>
        <end position="217"/>
    </location>
</feature>
<evidence type="ECO:0000256" key="1">
    <source>
        <dbReference type="SAM" id="MobiDB-lite"/>
    </source>
</evidence>